<name>A0A7V8VB59_9BACT</name>
<evidence type="ECO:0000313" key="2">
    <source>
        <dbReference type="Proteomes" id="UP000542342"/>
    </source>
</evidence>
<organism evidence="1 2">
    <name type="scientific">Thermogemmata fonticola</name>
    <dbReference type="NCBI Taxonomy" id="2755323"/>
    <lineage>
        <taxon>Bacteria</taxon>
        <taxon>Pseudomonadati</taxon>
        <taxon>Planctomycetota</taxon>
        <taxon>Planctomycetia</taxon>
        <taxon>Gemmatales</taxon>
        <taxon>Gemmataceae</taxon>
        <taxon>Thermogemmata</taxon>
    </lineage>
</organism>
<dbReference type="RefSeq" id="WP_194536225.1">
    <property type="nucleotide sequence ID" value="NZ_JACEFB010000001.1"/>
</dbReference>
<evidence type="ECO:0000313" key="1">
    <source>
        <dbReference type="EMBL" id="MBA2224807.1"/>
    </source>
</evidence>
<dbReference type="Proteomes" id="UP000542342">
    <property type="component" value="Unassembled WGS sequence"/>
</dbReference>
<gene>
    <name evidence="1" type="ORF">H0921_01370</name>
</gene>
<proteinExistence type="predicted"/>
<reference evidence="1 2" key="1">
    <citation type="submission" date="2020-07" db="EMBL/GenBank/DDBJ databases">
        <title>Thermogemmata thermophila gen. nov., sp. nov., a novel moderate thermophilic planctomycete from a Kamchatka hot spring.</title>
        <authorList>
            <person name="Elcheninov A.G."/>
            <person name="Podosokorskaya O.A."/>
            <person name="Kovaleva O.L."/>
            <person name="Novikov A."/>
            <person name="Bonch-Osmolovskaya E.A."/>
            <person name="Toshchakov S.V."/>
            <person name="Kublanov I.V."/>
        </authorList>
    </citation>
    <scope>NUCLEOTIDE SEQUENCE [LARGE SCALE GENOMIC DNA]</scope>
    <source>
        <strain evidence="1 2">2918</strain>
    </source>
</reference>
<keyword evidence="2" id="KW-1185">Reference proteome</keyword>
<accession>A0A7V8VB59</accession>
<dbReference type="EMBL" id="JACEFB010000001">
    <property type="protein sequence ID" value="MBA2224807.1"/>
    <property type="molecule type" value="Genomic_DNA"/>
</dbReference>
<dbReference type="AlphaFoldDB" id="A0A7V8VB59"/>
<sequence>MVAFAHLRLSLAMLLVTGVVLFGGCGPARLNVDKKYTMDVGDARAIDLEAQAKPQKVNVEFSVSEGEARVLVFRAEDAQGDEGILEAPASKALSSQRGSTGNFTVDLPPNTKARVVIRDLTKKADVTIKVTNQQ</sequence>
<comment type="caution">
    <text evidence="1">The sequence shown here is derived from an EMBL/GenBank/DDBJ whole genome shotgun (WGS) entry which is preliminary data.</text>
</comment>
<protein>
    <submittedName>
        <fullName evidence="1">Uncharacterized protein</fullName>
    </submittedName>
</protein>